<evidence type="ECO:0000256" key="2">
    <source>
        <dbReference type="ARBA" id="ARBA00022448"/>
    </source>
</evidence>
<dbReference type="GO" id="GO:0016020">
    <property type="term" value="C:membrane"/>
    <property type="evidence" value="ECO:0007669"/>
    <property type="project" value="UniProtKB-SubCell"/>
</dbReference>
<evidence type="ECO:0000256" key="4">
    <source>
        <dbReference type="ARBA" id="ARBA00022989"/>
    </source>
</evidence>
<accession>A0A4S4KFN2</accession>
<evidence type="ECO:0000256" key="5">
    <source>
        <dbReference type="ARBA" id="ARBA00023136"/>
    </source>
</evidence>
<feature type="transmembrane region" description="Helical" evidence="7">
    <location>
        <begin position="12"/>
        <end position="33"/>
    </location>
</feature>
<feature type="transmembrane region" description="Helical" evidence="7">
    <location>
        <begin position="601"/>
        <end position="621"/>
    </location>
</feature>
<dbReference type="Proteomes" id="UP000309038">
    <property type="component" value="Unassembled WGS sequence"/>
</dbReference>
<feature type="transmembrane region" description="Helical" evidence="7">
    <location>
        <begin position="140"/>
        <end position="163"/>
    </location>
</feature>
<feature type="transmembrane region" description="Helical" evidence="7">
    <location>
        <begin position="40"/>
        <end position="59"/>
    </location>
</feature>
<dbReference type="Gene3D" id="1.20.1250.20">
    <property type="entry name" value="MFS general substrate transporter like domains"/>
    <property type="match status" value="2"/>
</dbReference>
<feature type="transmembrane region" description="Helical" evidence="7">
    <location>
        <begin position="98"/>
        <end position="120"/>
    </location>
</feature>
<comment type="subcellular location">
    <subcellularLocation>
        <location evidence="1">Membrane</location>
        <topology evidence="1">Multi-pass membrane protein</topology>
    </subcellularLocation>
</comment>
<feature type="transmembrane region" description="Helical" evidence="7">
    <location>
        <begin position="65"/>
        <end position="86"/>
    </location>
</feature>
<dbReference type="PANTHER" id="PTHR23504:SF17">
    <property type="entry name" value="MAJOR FACILITATOR SUPERFAMILY (MFS) PROFILE DOMAIN-CONTAINING PROTEIN"/>
    <property type="match status" value="1"/>
</dbReference>
<evidence type="ECO:0000313" key="9">
    <source>
        <dbReference type="Proteomes" id="UP000309038"/>
    </source>
</evidence>
<feature type="region of interest" description="Disordered" evidence="6">
    <location>
        <begin position="403"/>
        <end position="427"/>
    </location>
</feature>
<keyword evidence="5 7" id="KW-0472">Membrane</keyword>
<feature type="transmembrane region" description="Helical" evidence="7">
    <location>
        <begin position="572"/>
        <end position="589"/>
    </location>
</feature>
<dbReference type="AlphaFoldDB" id="A0A4S4KFN2"/>
<evidence type="ECO:0000256" key="1">
    <source>
        <dbReference type="ARBA" id="ARBA00004141"/>
    </source>
</evidence>
<sequence>FDNEADVGYWTGILVSTFFLTQFLTSLLWATVAAKHGSRLVIGISLFGSAITCVMFGTSKSIQQAMAIRLMQGVFAGAIGVARGAVTGVTDQSNEGRAYAILGFCWGFGGVAGAIVGGTFENPAKKWPGVFSTVPLFVEYPYLLPAIVASVVTFIGSILSLFLGPDCGPRNGAIRLPHEKNSQVSPILEESPPISPIEEEHEPQGIVGTFTRKVGRKFSGLFASRVPDDPMAASASTPVLLSAPQARNRSDSRTNRFGGSAYGYNGTFRSRLASHGTIAPSISARRGSTAAMSYKRRRESNANTITGEPPMSSSYATAPDLNFAQRLLMANENTVTNIADLWVASAMNVDNEDPFESEDEEWLNEPEDNEDALIATPGDGPEEAAVFAADVTPRNNRFIRKQSVGSPSVHQGALRSPHGPSTSQQRDYFGSRRFSSALSTSASGYDHGSPTPGGRRFSTAAPSIFSHVGVRTPPAVIEAQQLLALADEAEAGAASDSLAPIIEGRQASHAESADVQLMAEPSLWSQLPLLIIFQYGLLALHSTTHDQIFYLYLVSKYNSGGLNLNAGHFSQLIALMCLAQIVYQFYFYPNIGPPRGRFSHLAMFRIGSLLYIPAYLSVILYRVFASATDDGNLILMGALAISTAIRFCGITFSYTAISVLLNYMSPPNVVGYANGIAQSIVSLARFCGPVLGGLVCSLSPDKSTTC</sequence>
<dbReference type="PRINTS" id="PR01035">
    <property type="entry name" value="TCRTETA"/>
</dbReference>
<dbReference type="Pfam" id="PF07690">
    <property type="entry name" value="MFS_1"/>
    <property type="match status" value="1"/>
</dbReference>
<dbReference type="GO" id="GO:0022857">
    <property type="term" value="F:transmembrane transporter activity"/>
    <property type="evidence" value="ECO:0007669"/>
    <property type="project" value="InterPro"/>
</dbReference>
<evidence type="ECO:0000256" key="7">
    <source>
        <dbReference type="SAM" id="Phobius"/>
    </source>
</evidence>
<feature type="transmembrane region" description="Helical" evidence="7">
    <location>
        <begin position="633"/>
        <end position="657"/>
    </location>
</feature>
<comment type="caution">
    <text evidence="8">The sequence shown here is derived from an EMBL/GenBank/DDBJ whole genome shotgun (WGS) entry which is preliminary data.</text>
</comment>
<protein>
    <recommendedName>
        <fullName evidence="10">Major facilitator superfamily MFS-1</fullName>
    </recommendedName>
</protein>
<keyword evidence="2" id="KW-0813">Transport</keyword>
<evidence type="ECO:0008006" key="10">
    <source>
        <dbReference type="Google" id="ProtNLM"/>
    </source>
</evidence>
<organism evidence="8 9">
    <name type="scientific">Hermanssonia centrifuga</name>
    <dbReference type="NCBI Taxonomy" id="98765"/>
    <lineage>
        <taxon>Eukaryota</taxon>
        <taxon>Fungi</taxon>
        <taxon>Dikarya</taxon>
        <taxon>Basidiomycota</taxon>
        <taxon>Agaricomycotina</taxon>
        <taxon>Agaricomycetes</taxon>
        <taxon>Polyporales</taxon>
        <taxon>Meruliaceae</taxon>
        <taxon>Hermanssonia</taxon>
    </lineage>
</organism>
<reference evidence="8 9" key="1">
    <citation type="submission" date="2019-02" db="EMBL/GenBank/DDBJ databases">
        <title>Genome sequencing of the rare red list fungi Phlebia centrifuga.</title>
        <authorList>
            <person name="Buettner E."/>
            <person name="Kellner H."/>
        </authorList>
    </citation>
    <scope>NUCLEOTIDE SEQUENCE [LARGE SCALE GENOMIC DNA]</scope>
    <source>
        <strain evidence="8 9">DSM 108282</strain>
    </source>
</reference>
<name>A0A4S4KFN2_9APHY</name>
<evidence type="ECO:0000256" key="6">
    <source>
        <dbReference type="SAM" id="MobiDB-lite"/>
    </source>
</evidence>
<evidence type="ECO:0000313" key="8">
    <source>
        <dbReference type="EMBL" id="THG96984.1"/>
    </source>
</evidence>
<dbReference type="SUPFAM" id="SSF103473">
    <property type="entry name" value="MFS general substrate transporter"/>
    <property type="match status" value="2"/>
</dbReference>
<dbReference type="InterPro" id="IPR011701">
    <property type="entry name" value="MFS"/>
</dbReference>
<feature type="non-terminal residue" evidence="8">
    <location>
        <position position="1"/>
    </location>
</feature>
<keyword evidence="9" id="KW-1185">Reference proteome</keyword>
<keyword evidence="4 7" id="KW-1133">Transmembrane helix</keyword>
<evidence type="ECO:0000256" key="3">
    <source>
        <dbReference type="ARBA" id="ARBA00022692"/>
    </source>
</evidence>
<keyword evidence="3 7" id="KW-0812">Transmembrane</keyword>
<dbReference type="PANTHER" id="PTHR23504">
    <property type="entry name" value="MAJOR FACILITATOR SUPERFAMILY DOMAIN-CONTAINING PROTEIN 10"/>
    <property type="match status" value="1"/>
</dbReference>
<dbReference type="EMBL" id="SGPJ01000197">
    <property type="protein sequence ID" value="THG96984.1"/>
    <property type="molecule type" value="Genomic_DNA"/>
</dbReference>
<dbReference type="InterPro" id="IPR001958">
    <property type="entry name" value="Tet-R_TetA/multi-R_MdtG-like"/>
</dbReference>
<dbReference type="InterPro" id="IPR036259">
    <property type="entry name" value="MFS_trans_sf"/>
</dbReference>
<gene>
    <name evidence="8" type="ORF">EW026_g4942</name>
</gene>
<proteinExistence type="predicted"/>